<dbReference type="InterPro" id="IPR029063">
    <property type="entry name" value="SAM-dependent_MTases_sf"/>
</dbReference>
<dbReference type="EMBL" id="SRKY01000003">
    <property type="protein sequence ID" value="THH36075.1"/>
    <property type="molecule type" value="Genomic_DNA"/>
</dbReference>
<dbReference type="InterPro" id="IPR052514">
    <property type="entry name" value="SAM-dependent_MTase"/>
</dbReference>
<accession>A0A4S4NBM8</accession>
<evidence type="ECO:0000259" key="1">
    <source>
        <dbReference type="Pfam" id="PF05050"/>
    </source>
</evidence>
<gene>
    <name evidence="2" type="ORF">E4Z66_13530</name>
</gene>
<evidence type="ECO:0000313" key="3">
    <source>
        <dbReference type="Proteomes" id="UP000306602"/>
    </source>
</evidence>
<sequence>MLPKAAQRSNLRPGLREAYSMEKVGEFWVPSKDVRGTRNRNKVARDFADGRGRVGPIESAIETIKKTAPELDLANMSAFDGGANVGSYTRVMAAHFGTVISLEPAPDTFACLEANVHDWGLLPRVIPYMAAVGDQRDYISMGRAWGRRSITSKINGKGNIPAVPLDAFGRSDVALIKLDIEGYEEKALIGAQQTIETCRPFIMMEVKEDEPGDPLAAHRRLLSMGYKDIHHDGINWLYQPEG</sequence>
<name>A0A4S4NBM8_9RHOB</name>
<proteinExistence type="predicted"/>
<organism evidence="2 3">
    <name type="scientific">Aliishimia ponticola</name>
    <dbReference type="NCBI Taxonomy" id="2499833"/>
    <lineage>
        <taxon>Bacteria</taxon>
        <taxon>Pseudomonadati</taxon>
        <taxon>Pseudomonadota</taxon>
        <taxon>Alphaproteobacteria</taxon>
        <taxon>Rhodobacterales</taxon>
        <taxon>Paracoccaceae</taxon>
        <taxon>Aliishimia</taxon>
    </lineage>
</organism>
<dbReference type="Pfam" id="PF05050">
    <property type="entry name" value="Methyltransf_21"/>
    <property type="match status" value="1"/>
</dbReference>
<dbReference type="Gene3D" id="3.40.50.150">
    <property type="entry name" value="Vaccinia Virus protein VP39"/>
    <property type="match status" value="1"/>
</dbReference>
<keyword evidence="3" id="KW-1185">Reference proteome</keyword>
<keyword evidence="2" id="KW-0489">Methyltransferase</keyword>
<dbReference type="InterPro" id="IPR006342">
    <property type="entry name" value="FkbM_mtfrase"/>
</dbReference>
<reference evidence="2 3" key="1">
    <citation type="submission" date="2019-04" db="EMBL/GenBank/DDBJ databases">
        <title>Shimia ponticola sp. nov., isolated from seawater.</title>
        <authorList>
            <person name="Kim Y.-O."/>
            <person name="Yoon J.-H."/>
        </authorList>
    </citation>
    <scope>NUCLEOTIDE SEQUENCE [LARGE SCALE GENOMIC DNA]</scope>
    <source>
        <strain evidence="2 3">MYP11</strain>
    </source>
</reference>
<evidence type="ECO:0000313" key="2">
    <source>
        <dbReference type="EMBL" id="THH36075.1"/>
    </source>
</evidence>
<dbReference type="PANTHER" id="PTHR34203:SF15">
    <property type="entry name" value="SLL1173 PROTEIN"/>
    <property type="match status" value="1"/>
</dbReference>
<comment type="caution">
    <text evidence="2">The sequence shown here is derived from an EMBL/GenBank/DDBJ whole genome shotgun (WGS) entry which is preliminary data.</text>
</comment>
<dbReference type="OrthoDB" id="4104638at2"/>
<dbReference type="GO" id="GO:0008168">
    <property type="term" value="F:methyltransferase activity"/>
    <property type="evidence" value="ECO:0007669"/>
    <property type="project" value="UniProtKB-KW"/>
</dbReference>
<dbReference type="PANTHER" id="PTHR34203">
    <property type="entry name" value="METHYLTRANSFERASE, FKBM FAMILY PROTEIN"/>
    <property type="match status" value="1"/>
</dbReference>
<feature type="domain" description="Methyltransferase FkbM" evidence="1">
    <location>
        <begin position="80"/>
        <end position="226"/>
    </location>
</feature>
<dbReference type="SUPFAM" id="SSF53335">
    <property type="entry name" value="S-adenosyl-L-methionine-dependent methyltransferases"/>
    <property type="match status" value="1"/>
</dbReference>
<protein>
    <submittedName>
        <fullName evidence="2">FkbM family methyltransferase</fullName>
    </submittedName>
</protein>
<dbReference type="AlphaFoldDB" id="A0A4S4NBM8"/>
<dbReference type="NCBIfam" id="TIGR01444">
    <property type="entry name" value="fkbM_fam"/>
    <property type="match status" value="1"/>
</dbReference>
<keyword evidence="2" id="KW-0808">Transferase</keyword>
<dbReference type="GO" id="GO:0032259">
    <property type="term" value="P:methylation"/>
    <property type="evidence" value="ECO:0007669"/>
    <property type="project" value="UniProtKB-KW"/>
</dbReference>
<dbReference type="Proteomes" id="UP000306602">
    <property type="component" value="Unassembled WGS sequence"/>
</dbReference>